<name>A0ABV4HNU3_9GAMM</name>
<dbReference type="RefSeq" id="WP_370562581.1">
    <property type="nucleotide sequence ID" value="NZ_JBFWIB010000002.1"/>
</dbReference>
<feature type="transmembrane region" description="Helical" evidence="1">
    <location>
        <begin position="92"/>
        <end position="113"/>
    </location>
</feature>
<comment type="caution">
    <text evidence="2">The sequence shown here is derived from an EMBL/GenBank/DDBJ whole genome shotgun (WGS) entry which is preliminary data.</text>
</comment>
<evidence type="ECO:0008006" key="4">
    <source>
        <dbReference type="Google" id="ProtNLM"/>
    </source>
</evidence>
<evidence type="ECO:0000256" key="1">
    <source>
        <dbReference type="SAM" id="Phobius"/>
    </source>
</evidence>
<keyword evidence="1" id="KW-1133">Transmembrane helix</keyword>
<feature type="transmembrane region" description="Helical" evidence="1">
    <location>
        <begin position="157"/>
        <end position="180"/>
    </location>
</feature>
<keyword evidence="1" id="KW-0472">Membrane</keyword>
<feature type="transmembrane region" description="Helical" evidence="1">
    <location>
        <begin position="61"/>
        <end position="80"/>
    </location>
</feature>
<protein>
    <recommendedName>
        <fullName evidence="4">DUF998 domain-containing protein</fullName>
    </recommendedName>
</protein>
<accession>A0ABV4HNU3</accession>
<proteinExistence type="predicted"/>
<feature type="transmembrane region" description="Helical" evidence="1">
    <location>
        <begin position="192"/>
        <end position="212"/>
    </location>
</feature>
<keyword evidence="3" id="KW-1185">Reference proteome</keyword>
<dbReference type="EMBL" id="JBFWIC010000004">
    <property type="protein sequence ID" value="MEZ0473868.1"/>
    <property type="molecule type" value="Genomic_DNA"/>
</dbReference>
<gene>
    <name evidence="2" type="ORF">AB6713_04450</name>
</gene>
<keyword evidence="1" id="KW-0812">Transmembrane</keyword>
<organism evidence="2 3">
    <name type="scientific">Luteimonas salinilitoris</name>
    <dbReference type="NCBI Taxonomy" id="3237697"/>
    <lineage>
        <taxon>Bacteria</taxon>
        <taxon>Pseudomonadati</taxon>
        <taxon>Pseudomonadota</taxon>
        <taxon>Gammaproteobacteria</taxon>
        <taxon>Lysobacterales</taxon>
        <taxon>Lysobacteraceae</taxon>
        <taxon>Luteimonas</taxon>
    </lineage>
</organism>
<evidence type="ECO:0000313" key="2">
    <source>
        <dbReference type="EMBL" id="MEZ0473868.1"/>
    </source>
</evidence>
<evidence type="ECO:0000313" key="3">
    <source>
        <dbReference type="Proteomes" id="UP001566331"/>
    </source>
</evidence>
<reference evidence="2 3" key="1">
    <citation type="submission" date="2024-07" db="EMBL/GenBank/DDBJ databases">
        <title>Luteimonas salilacus sp. nov., isolated from the shore soil of Salt Lake in Tibet of China.</title>
        <authorList>
            <person name="Zhang X."/>
            <person name="Li A."/>
        </authorList>
    </citation>
    <scope>NUCLEOTIDE SEQUENCE [LARGE SCALE GENOMIC DNA]</scope>
    <source>
        <strain evidence="2 3">B3-2-R+30</strain>
    </source>
</reference>
<dbReference type="Proteomes" id="UP001566331">
    <property type="component" value="Unassembled WGS sequence"/>
</dbReference>
<sequence>MSRSPIPLWPVPLAIAVTLVVAAHSAWWLSVQAGYVPFCVPYLEGCTSISRAARHGLGNHVFRLLVLPCALLVGIHWWLAARWLRERAGTSAGIAGMGVIGAVALAVYAAFLGSEGEMYRFLRRYGVIVYFGCSYLAQLLFLRLARRSGGLDRLTGTTMLTVCVAMLVLGITNVVATALVGGTELQDRLENVLEWHLGVLLVAWFLAHAWLWRREGYALATHFRRP</sequence>
<feature type="transmembrane region" description="Helical" evidence="1">
    <location>
        <begin position="125"/>
        <end position="145"/>
    </location>
</feature>